<name>A0A553IBU8_9PEZI</name>
<feature type="region of interest" description="Disordered" evidence="1">
    <location>
        <begin position="16"/>
        <end position="51"/>
    </location>
</feature>
<gene>
    <name evidence="2" type="ORF">FHL15_001436</name>
</gene>
<keyword evidence="3" id="KW-1185">Reference proteome</keyword>
<evidence type="ECO:0000256" key="1">
    <source>
        <dbReference type="SAM" id="MobiDB-lite"/>
    </source>
</evidence>
<dbReference type="Proteomes" id="UP000319160">
    <property type="component" value="Unassembled WGS sequence"/>
</dbReference>
<comment type="caution">
    <text evidence="2">The sequence shown here is derived from an EMBL/GenBank/DDBJ whole genome shotgun (WGS) entry which is preliminary data.</text>
</comment>
<evidence type="ECO:0000313" key="2">
    <source>
        <dbReference type="EMBL" id="TRX97681.1"/>
    </source>
</evidence>
<organism evidence="2 3">
    <name type="scientific">Xylaria flabelliformis</name>
    <dbReference type="NCBI Taxonomy" id="2512241"/>
    <lineage>
        <taxon>Eukaryota</taxon>
        <taxon>Fungi</taxon>
        <taxon>Dikarya</taxon>
        <taxon>Ascomycota</taxon>
        <taxon>Pezizomycotina</taxon>
        <taxon>Sordariomycetes</taxon>
        <taxon>Xylariomycetidae</taxon>
        <taxon>Xylariales</taxon>
        <taxon>Xylariaceae</taxon>
        <taxon>Xylaria</taxon>
    </lineage>
</organism>
<protein>
    <submittedName>
        <fullName evidence="2">Uncharacterized protein</fullName>
    </submittedName>
</protein>
<dbReference type="EMBL" id="VFLP01000005">
    <property type="protein sequence ID" value="TRX97681.1"/>
    <property type="molecule type" value="Genomic_DNA"/>
</dbReference>
<proteinExistence type="predicted"/>
<evidence type="ECO:0000313" key="3">
    <source>
        <dbReference type="Proteomes" id="UP000319160"/>
    </source>
</evidence>
<accession>A0A553IBU8</accession>
<reference evidence="3" key="1">
    <citation type="submission" date="2019-06" db="EMBL/GenBank/DDBJ databases">
        <title>Draft genome sequence of the griseofulvin-producing fungus Xylaria cubensis strain G536.</title>
        <authorList>
            <person name="Mead M.E."/>
            <person name="Raja H.A."/>
            <person name="Steenwyk J.L."/>
            <person name="Knowles S.L."/>
            <person name="Oberlies N.H."/>
            <person name="Rokas A."/>
        </authorList>
    </citation>
    <scope>NUCLEOTIDE SEQUENCE [LARGE SCALE GENOMIC DNA]</scope>
    <source>
        <strain evidence="3">G536</strain>
    </source>
</reference>
<dbReference type="AlphaFoldDB" id="A0A553IBU8"/>
<sequence length="82" mass="8548">MILPFLDAEVTLELQEAKSPVDEDEAIHHPGGSTHPVEPVEPVSARLGDHSSSTVPIIIPVTEADTPAFSSPPCSLAGRGVP</sequence>